<keyword evidence="1" id="KW-0808">Transferase</keyword>
<evidence type="ECO:0000256" key="2">
    <source>
        <dbReference type="ARBA" id="ARBA00022741"/>
    </source>
</evidence>
<sequence length="94" mass="10649">MDDEKPPPENLDSTQTFEQESGPPQRIGNYRILQKLGEGGMGVVYLAEQEKPIRRRVALKIIKLGMDTKQVVARFESERQALAIMNHPNVAKVF</sequence>
<name>X1GQC0_9ZZZZ</name>
<evidence type="ECO:0000256" key="3">
    <source>
        <dbReference type="ARBA" id="ARBA00022777"/>
    </source>
</evidence>
<keyword evidence="4" id="KW-0067">ATP-binding</keyword>
<evidence type="ECO:0000259" key="6">
    <source>
        <dbReference type="PROSITE" id="PS50011"/>
    </source>
</evidence>
<keyword evidence="3" id="KW-0418">Kinase</keyword>
<feature type="region of interest" description="Disordered" evidence="5">
    <location>
        <begin position="1"/>
        <end position="26"/>
    </location>
</feature>
<dbReference type="GO" id="GO:0005524">
    <property type="term" value="F:ATP binding"/>
    <property type="evidence" value="ECO:0007669"/>
    <property type="project" value="UniProtKB-KW"/>
</dbReference>
<dbReference type="Gene3D" id="3.30.200.20">
    <property type="entry name" value="Phosphorylase Kinase, domain 1"/>
    <property type="match status" value="1"/>
</dbReference>
<dbReference type="InterPro" id="IPR000719">
    <property type="entry name" value="Prot_kinase_dom"/>
</dbReference>
<comment type="caution">
    <text evidence="7">The sequence shown here is derived from an EMBL/GenBank/DDBJ whole genome shotgun (WGS) entry which is preliminary data.</text>
</comment>
<gene>
    <name evidence="7" type="ORF">S03H2_15210</name>
</gene>
<reference evidence="7" key="1">
    <citation type="journal article" date="2014" name="Front. Microbiol.">
        <title>High frequency of phylogenetically diverse reductive dehalogenase-homologous genes in deep subseafloor sedimentary metagenomes.</title>
        <authorList>
            <person name="Kawai M."/>
            <person name="Futagami T."/>
            <person name="Toyoda A."/>
            <person name="Takaki Y."/>
            <person name="Nishi S."/>
            <person name="Hori S."/>
            <person name="Arai W."/>
            <person name="Tsubouchi T."/>
            <person name="Morono Y."/>
            <person name="Uchiyama I."/>
            <person name="Ito T."/>
            <person name="Fujiyama A."/>
            <person name="Inagaki F."/>
            <person name="Takami H."/>
        </authorList>
    </citation>
    <scope>NUCLEOTIDE SEQUENCE</scope>
    <source>
        <strain evidence="7">Expedition CK06-06</strain>
    </source>
</reference>
<dbReference type="PROSITE" id="PS00107">
    <property type="entry name" value="PROTEIN_KINASE_ATP"/>
    <property type="match status" value="1"/>
</dbReference>
<evidence type="ECO:0000313" key="7">
    <source>
        <dbReference type="EMBL" id="GAH47045.1"/>
    </source>
</evidence>
<feature type="domain" description="Protein kinase" evidence="6">
    <location>
        <begin position="30"/>
        <end position="94"/>
    </location>
</feature>
<dbReference type="EMBL" id="BARU01007722">
    <property type="protein sequence ID" value="GAH47045.1"/>
    <property type="molecule type" value="Genomic_DNA"/>
</dbReference>
<organism evidence="7">
    <name type="scientific">marine sediment metagenome</name>
    <dbReference type="NCBI Taxonomy" id="412755"/>
    <lineage>
        <taxon>unclassified sequences</taxon>
        <taxon>metagenomes</taxon>
        <taxon>ecological metagenomes</taxon>
    </lineage>
</organism>
<dbReference type="PROSITE" id="PS50011">
    <property type="entry name" value="PROTEIN_KINASE_DOM"/>
    <property type="match status" value="1"/>
</dbReference>
<dbReference type="SUPFAM" id="SSF56112">
    <property type="entry name" value="Protein kinase-like (PK-like)"/>
    <property type="match status" value="1"/>
</dbReference>
<dbReference type="InterPro" id="IPR017441">
    <property type="entry name" value="Protein_kinase_ATP_BS"/>
</dbReference>
<dbReference type="AlphaFoldDB" id="X1GQC0"/>
<evidence type="ECO:0000256" key="1">
    <source>
        <dbReference type="ARBA" id="ARBA00022679"/>
    </source>
</evidence>
<proteinExistence type="predicted"/>
<protein>
    <recommendedName>
        <fullName evidence="6">Protein kinase domain-containing protein</fullName>
    </recommendedName>
</protein>
<dbReference type="PANTHER" id="PTHR43289:SF6">
    <property type="entry name" value="SERINE_THREONINE-PROTEIN KINASE NEKL-3"/>
    <property type="match status" value="1"/>
</dbReference>
<dbReference type="PANTHER" id="PTHR43289">
    <property type="entry name" value="MITOGEN-ACTIVATED PROTEIN KINASE KINASE KINASE 20-RELATED"/>
    <property type="match status" value="1"/>
</dbReference>
<evidence type="ECO:0000256" key="5">
    <source>
        <dbReference type="SAM" id="MobiDB-lite"/>
    </source>
</evidence>
<keyword evidence="2" id="KW-0547">Nucleotide-binding</keyword>
<dbReference type="GO" id="GO:0004674">
    <property type="term" value="F:protein serine/threonine kinase activity"/>
    <property type="evidence" value="ECO:0007669"/>
    <property type="project" value="TreeGrafter"/>
</dbReference>
<evidence type="ECO:0000256" key="4">
    <source>
        <dbReference type="ARBA" id="ARBA00022840"/>
    </source>
</evidence>
<feature type="non-terminal residue" evidence="7">
    <location>
        <position position="94"/>
    </location>
</feature>
<accession>X1GQC0</accession>
<dbReference type="InterPro" id="IPR011009">
    <property type="entry name" value="Kinase-like_dom_sf"/>
</dbReference>